<organism evidence="1 2">
    <name type="scientific">Abeliophyllum distichum</name>
    <dbReference type="NCBI Taxonomy" id="126358"/>
    <lineage>
        <taxon>Eukaryota</taxon>
        <taxon>Viridiplantae</taxon>
        <taxon>Streptophyta</taxon>
        <taxon>Embryophyta</taxon>
        <taxon>Tracheophyta</taxon>
        <taxon>Spermatophyta</taxon>
        <taxon>Magnoliopsida</taxon>
        <taxon>eudicotyledons</taxon>
        <taxon>Gunneridae</taxon>
        <taxon>Pentapetalae</taxon>
        <taxon>asterids</taxon>
        <taxon>lamiids</taxon>
        <taxon>Lamiales</taxon>
        <taxon>Oleaceae</taxon>
        <taxon>Forsythieae</taxon>
        <taxon>Abeliophyllum</taxon>
    </lineage>
</organism>
<name>A0ABD1QDU2_9LAMI</name>
<reference evidence="2" key="1">
    <citation type="submission" date="2024-07" db="EMBL/GenBank/DDBJ databases">
        <title>Two chromosome-level genome assemblies of Korean endemic species Abeliophyllum distichum and Forsythia ovata (Oleaceae).</title>
        <authorList>
            <person name="Jang H."/>
        </authorList>
    </citation>
    <scope>NUCLEOTIDE SEQUENCE [LARGE SCALE GENOMIC DNA]</scope>
</reference>
<comment type="caution">
    <text evidence="1">The sequence shown here is derived from an EMBL/GenBank/DDBJ whole genome shotgun (WGS) entry which is preliminary data.</text>
</comment>
<dbReference type="AlphaFoldDB" id="A0ABD1QDU2"/>
<evidence type="ECO:0000313" key="1">
    <source>
        <dbReference type="EMBL" id="KAL2474380.1"/>
    </source>
</evidence>
<protein>
    <submittedName>
        <fullName evidence="1">Uncharacterized protein</fullName>
    </submittedName>
</protein>
<accession>A0ABD1QDU2</accession>
<keyword evidence="2" id="KW-1185">Reference proteome</keyword>
<dbReference type="Proteomes" id="UP001604336">
    <property type="component" value="Unassembled WGS sequence"/>
</dbReference>
<proteinExistence type="predicted"/>
<sequence>MAHSKITAEELEDLRLSYDVPTSITLRAPGAEERADEPPEGFVAIYEPTMQQVLKDWNLAHCQIIPNGWGQMVASDLLWVVAEVRENLTSREFESINRPCRSADWYNFLFGQVKNGEWPLTVPTKYTTGRRGSSS</sequence>
<gene>
    <name evidence="1" type="ORF">Adt_35116</name>
</gene>
<evidence type="ECO:0000313" key="2">
    <source>
        <dbReference type="Proteomes" id="UP001604336"/>
    </source>
</evidence>
<dbReference type="EMBL" id="JBFOLK010000011">
    <property type="protein sequence ID" value="KAL2474380.1"/>
    <property type="molecule type" value="Genomic_DNA"/>
</dbReference>